<evidence type="ECO:0008006" key="3">
    <source>
        <dbReference type="Google" id="ProtNLM"/>
    </source>
</evidence>
<name>A0A0F0CNX9_9BACT</name>
<protein>
    <recommendedName>
        <fullName evidence="3">Cytosolic protein</fullName>
    </recommendedName>
</protein>
<comment type="caution">
    <text evidence="1">The sequence shown here is derived from an EMBL/GenBank/DDBJ whole genome shotgun (WGS) entry which is preliminary data.</text>
</comment>
<dbReference type="Proteomes" id="UP000033428">
    <property type="component" value="Unassembled WGS sequence"/>
</dbReference>
<evidence type="ECO:0000313" key="1">
    <source>
        <dbReference type="EMBL" id="KJJ83699.1"/>
    </source>
</evidence>
<proteinExistence type="predicted"/>
<dbReference type="PATRIC" id="fig|1609969.3.peg.2589"/>
<reference evidence="1 2" key="1">
    <citation type="submission" date="2015-02" db="EMBL/GenBank/DDBJ databases">
        <title>Single-cell genomics of uncultivated deep-branching MTB reveals a conserved set of magnetosome genes.</title>
        <authorList>
            <person name="Kolinko S."/>
            <person name="Richter M."/>
            <person name="Glockner F.O."/>
            <person name="Brachmann A."/>
            <person name="Schuler D."/>
        </authorList>
    </citation>
    <scope>NUCLEOTIDE SEQUENCE [LARGE SCALE GENOMIC DNA]</scope>
    <source>
        <strain evidence="1">SKK-01</strain>
    </source>
</reference>
<dbReference type="Pfam" id="PF20095">
    <property type="entry name" value="DUF6485"/>
    <property type="match status" value="1"/>
</dbReference>
<gene>
    <name evidence="1" type="ORF">OMAG_002420</name>
</gene>
<dbReference type="EMBL" id="JYNY01000497">
    <property type="protein sequence ID" value="KJJ83699.1"/>
    <property type="molecule type" value="Genomic_DNA"/>
</dbReference>
<accession>A0A0F0CNX9</accession>
<evidence type="ECO:0000313" key="2">
    <source>
        <dbReference type="Proteomes" id="UP000033428"/>
    </source>
</evidence>
<organism evidence="1 2">
    <name type="scientific">Candidatus Omnitrophus magneticus</name>
    <dbReference type="NCBI Taxonomy" id="1609969"/>
    <lineage>
        <taxon>Bacteria</taxon>
        <taxon>Pseudomonadati</taxon>
        <taxon>Candidatus Omnitrophota</taxon>
        <taxon>Candidatus Omnitrophus</taxon>
    </lineage>
</organism>
<keyword evidence="2" id="KW-1185">Reference proteome</keyword>
<sequence>MKDTERFLSLFYVFCKNSNVYRFRIFAYGNYGKICFTKFFGEYEKIKFWSFKMDCKKIENKKRCNCTYEPCPRKGICCDCIAYHLGNKQLPACCFPDKIEKTWDRSFDNFVKTVKK</sequence>
<dbReference type="AlphaFoldDB" id="A0A0F0CNX9"/>